<evidence type="ECO:0000256" key="1">
    <source>
        <dbReference type="ARBA" id="ARBA00001917"/>
    </source>
</evidence>
<dbReference type="AlphaFoldDB" id="A0A4Q4TIL1"/>
<evidence type="ECO:0000313" key="5">
    <source>
        <dbReference type="Proteomes" id="UP000293360"/>
    </source>
</evidence>
<proteinExistence type="predicted"/>
<dbReference type="Pfam" id="PF01070">
    <property type="entry name" value="FMN_dh"/>
    <property type="match status" value="2"/>
</dbReference>
<dbReference type="PANTHER" id="PTHR10578:SF143">
    <property type="entry name" value="FMN-DEPENDENT ALPHA-HYDROXY ACID DEHYDROGENASE PB1A11.03"/>
    <property type="match status" value="1"/>
</dbReference>
<dbReference type="SUPFAM" id="SSF51395">
    <property type="entry name" value="FMN-linked oxidoreductases"/>
    <property type="match status" value="1"/>
</dbReference>
<dbReference type="InterPro" id="IPR013785">
    <property type="entry name" value="Aldolase_TIM"/>
</dbReference>
<dbReference type="GO" id="GO:0016491">
    <property type="term" value="F:oxidoreductase activity"/>
    <property type="evidence" value="ECO:0007669"/>
    <property type="project" value="UniProtKB-KW"/>
</dbReference>
<evidence type="ECO:0000259" key="3">
    <source>
        <dbReference type="PROSITE" id="PS51349"/>
    </source>
</evidence>
<keyword evidence="2" id="KW-0560">Oxidoreductase</keyword>
<name>A0A4Q4TIL1_9PEZI</name>
<dbReference type="InterPro" id="IPR037396">
    <property type="entry name" value="FMN_HAD"/>
</dbReference>
<dbReference type="PROSITE" id="PS51349">
    <property type="entry name" value="FMN_HYDROXY_ACID_DH_2"/>
    <property type="match status" value="1"/>
</dbReference>
<dbReference type="PANTHER" id="PTHR10578">
    <property type="entry name" value="S -2-HYDROXY-ACID OXIDASE-RELATED"/>
    <property type="match status" value="1"/>
</dbReference>
<dbReference type="Gene3D" id="3.20.20.70">
    <property type="entry name" value="Aldolase class I"/>
    <property type="match status" value="2"/>
</dbReference>
<organism evidence="4 5">
    <name type="scientific">Monosporascus ibericus</name>
    <dbReference type="NCBI Taxonomy" id="155417"/>
    <lineage>
        <taxon>Eukaryota</taxon>
        <taxon>Fungi</taxon>
        <taxon>Dikarya</taxon>
        <taxon>Ascomycota</taxon>
        <taxon>Pezizomycotina</taxon>
        <taxon>Sordariomycetes</taxon>
        <taxon>Xylariomycetidae</taxon>
        <taxon>Xylariales</taxon>
        <taxon>Xylariales incertae sedis</taxon>
        <taxon>Monosporascus</taxon>
    </lineage>
</organism>
<protein>
    <recommendedName>
        <fullName evidence="3">FMN hydroxy acid dehydrogenase domain-containing protein</fullName>
    </recommendedName>
</protein>
<feature type="domain" description="FMN hydroxy acid dehydrogenase" evidence="3">
    <location>
        <begin position="1"/>
        <end position="270"/>
    </location>
</feature>
<keyword evidence="5" id="KW-1185">Reference proteome</keyword>
<reference evidence="4 5" key="1">
    <citation type="submission" date="2018-06" db="EMBL/GenBank/DDBJ databases">
        <title>Complete Genomes of Monosporascus.</title>
        <authorList>
            <person name="Robinson A.J."/>
            <person name="Natvig D.O."/>
        </authorList>
    </citation>
    <scope>NUCLEOTIDE SEQUENCE [LARGE SCALE GENOMIC DNA]</scope>
    <source>
        <strain evidence="4 5">CBS 110550</strain>
    </source>
</reference>
<sequence length="278" mass="29420">MVLGPVGVQSAYHPDEDTGVAEACADLVVPYTFSSAATRTIEEVSQTSGDGLRWFQLYWPVNEEITASLLTLARAVGYKVLFATLDTATMYWCPADLDLGYQPMVMGTCNAATFSDPIFRRKFAERSDGGTGTAPPVLKGIRHVGHARTALEHGVQGIVVSNHGTRQVDGAVGALEVLPEILDAVRDRMTVPFDSGIRTGSDIMKILCLDAKAVLVARPAMHGPGNPWGGGGALGHVMASLLAKLDGAMGLAGIKSIADLDRSIVRRVVYGGDILSNL</sequence>
<dbReference type="Proteomes" id="UP000293360">
    <property type="component" value="Unassembled WGS sequence"/>
</dbReference>
<dbReference type="EMBL" id="QJNU01000114">
    <property type="protein sequence ID" value="RYP06841.1"/>
    <property type="molecule type" value="Genomic_DNA"/>
</dbReference>
<dbReference type="InterPro" id="IPR000262">
    <property type="entry name" value="FMN-dep_DH"/>
</dbReference>
<evidence type="ECO:0000256" key="2">
    <source>
        <dbReference type="ARBA" id="ARBA00023002"/>
    </source>
</evidence>
<dbReference type="STRING" id="155417.A0A4Q4TIL1"/>
<evidence type="ECO:0000313" key="4">
    <source>
        <dbReference type="EMBL" id="RYP06841.1"/>
    </source>
</evidence>
<dbReference type="OrthoDB" id="25826at2759"/>
<comment type="caution">
    <text evidence="4">The sequence shown here is derived from an EMBL/GenBank/DDBJ whole genome shotgun (WGS) entry which is preliminary data.</text>
</comment>
<comment type="cofactor">
    <cofactor evidence="1">
        <name>FMN</name>
        <dbReference type="ChEBI" id="CHEBI:58210"/>
    </cofactor>
</comment>
<gene>
    <name evidence="4" type="ORF">DL764_002889</name>
</gene>
<accession>A0A4Q4TIL1</accession>